<evidence type="ECO:0000313" key="5">
    <source>
        <dbReference type="Proteomes" id="UP000027222"/>
    </source>
</evidence>
<protein>
    <recommendedName>
        <fullName evidence="3">NAD-dependent epimerase/dehydratase domain-containing protein</fullName>
    </recommendedName>
</protein>
<keyword evidence="1" id="KW-0560">Oxidoreductase</keyword>
<feature type="domain" description="NAD-dependent epimerase/dehydratase" evidence="3">
    <location>
        <begin position="12"/>
        <end position="271"/>
    </location>
</feature>
<gene>
    <name evidence="4" type="ORF">GALMADRAFT_255361</name>
</gene>
<keyword evidence="5" id="KW-1185">Reference proteome</keyword>
<dbReference type="CDD" id="cd05227">
    <property type="entry name" value="AR_SDR_e"/>
    <property type="match status" value="1"/>
</dbReference>
<reference evidence="5" key="1">
    <citation type="journal article" date="2014" name="Proc. Natl. Acad. Sci. U.S.A.">
        <title>Extensive sampling of basidiomycete genomes demonstrates inadequacy of the white-rot/brown-rot paradigm for wood decay fungi.</title>
        <authorList>
            <person name="Riley R."/>
            <person name="Salamov A.A."/>
            <person name="Brown D.W."/>
            <person name="Nagy L.G."/>
            <person name="Floudas D."/>
            <person name="Held B.W."/>
            <person name="Levasseur A."/>
            <person name="Lombard V."/>
            <person name="Morin E."/>
            <person name="Otillar R."/>
            <person name="Lindquist E.A."/>
            <person name="Sun H."/>
            <person name="LaButti K.M."/>
            <person name="Schmutz J."/>
            <person name="Jabbour D."/>
            <person name="Luo H."/>
            <person name="Baker S.E."/>
            <person name="Pisabarro A.G."/>
            <person name="Walton J.D."/>
            <person name="Blanchette R.A."/>
            <person name="Henrissat B."/>
            <person name="Martin F."/>
            <person name="Cullen D."/>
            <person name="Hibbett D.S."/>
            <person name="Grigoriev I.V."/>
        </authorList>
    </citation>
    <scope>NUCLEOTIDE SEQUENCE [LARGE SCALE GENOMIC DNA]</scope>
    <source>
        <strain evidence="5">CBS 339.88</strain>
    </source>
</reference>
<dbReference type="InterPro" id="IPR050425">
    <property type="entry name" value="NAD(P)_dehydrat-like"/>
</dbReference>
<dbReference type="GO" id="GO:0016616">
    <property type="term" value="F:oxidoreductase activity, acting on the CH-OH group of donors, NAD or NADP as acceptor"/>
    <property type="evidence" value="ECO:0007669"/>
    <property type="project" value="TreeGrafter"/>
</dbReference>
<dbReference type="Gene3D" id="3.40.50.720">
    <property type="entry name" value="NAD(P)-binding Rossmann-like Domain"/>
    <property type="match status" value="1"/>
</dbReference>
<dbReference type="Proteomes" id="UP000027222">
    <property type="component" value="Unassembled WGS sequence"/>
</dbReference>
<name>A0A067SQS2_GALM3</name>
<dbReference type="EMBL" id="KL142399">
    <property type="protein sequence ID" value="KDR70009.1"/>
    <property type="molecule type" value="Genomic_DNA"/>
</dbReference>
<sequence length="350" mass="38555">MPVVESGAGKRVLVTGANGYIALWVVRTLLEQGYAVRGTVRSESKGKRMQEIFSSYGDNFEWVVVEDITKDGAFDKAVEGVDAIEHMASPLISSTGDPDEYIKPAVHGTLGILESALKFGTNVKRIIVTSSVGAILRTVAHLPVVTFTENDWGDEFVETVNTVGKAASEIVKYRASKTLAERAAWEFYKKRKTEIGWDLVMINPPLVLGPALQDLKTPADLNLSLSTWYNSVVKDVPDAVLGMTYGYADVRDVADAHVESLKKDAAGGERIIIAEGTTTWQDTRDLLSTLRPELYTSSILPRGKPELQRQVLFDYNAEKGKKILGLKYRTLAESARDMLADWEGRGWIGK</sequence>
<dbReference type="AlphaFoldDB" id="A0A067SQS2"/>
<organism evidence="4 5">
    <name type="scientific">Galerina marginata (strain CBS 339.88)</name>
    <dbReference type="NCBI Taxonomy" id="685588"/>
    <lineage>
        <taxon>Eukaryota</taxon>
        <taxon>Fungi</taxon>
        <taxon>Dikarya</taxon>
        <taxon>Basidiomycota</taxon>
        <taxon>Agaricomycotina</taxon>
        <taxon>Agaricomycetes</taxon>
        <taxon>Agaricomycetidae</taxon>
        <taxon>Agaricales</taxon>
        <taxon>Agaricineae</taxon>
        <taxon>Strophariaceae</taxon>
        <taxon>Galerina</taxon>
    </lineage>
</organism>
<evidence type="ECO:0000256" key="2">
    <source>
        <dbReference type="ARBA" id="ARBA00023445"/>
    </source>
</evidence>
<accession>A0A067SQS2</accession>
<dbReference type="PANTHER" id="PTHR10366:SF564">
    <property type="entry name" value="STEROL-4-ALPHA-CARBOXYLATE 3-DEHYDROGENASE, DECARBOXYLATING"/>
    <property type="match status" value="1"/>
</dbReference>
<dbReference type="PANTHER" id="PTHR10366">
    <property type="entry name" value="NAD DEPENDENT EPIMERASE/DEHYDRATASE"/>
    <property type="match status" value="1"/>
</dbReference>
<dbReference type="HOGENOM" id="CLU_007383_9_2_1"/>
<proteinExistence type="inferred from homology"/>
<dbReference type="STRING" id="685588.A0A067SQS2"/>
<dbReference type="InterPro" id="IPR001509">
    <property type="entry name" value="Epimerase_deHydtase"/>
</dbReference>
<evidence type="ECO:0000256" key="1">
    <source>
        <dbReference type="ARBA" id="ARBA00023002"/>
    </source>
</evidence>
<comment type="similarity">
    <text evidence="2">Belongs to the NAD(P)-dependent epimerase/dehydratase family. Dihydroflavonol-4-reductase subfamily.</text>
</comment>
<evidence type="ECO:0000259" key="3">
    <source>
        <dbReference type="Pfam" id="PF01370"/>
    </source>
</evidence>
<evidence type="ECO:0000313" key="4">
    <source>
        <dbReference type="EMBL" id="KDR70009.1"/>
    </source>
</evidence>
<dbReference type="Pfam" id="PF01370">
    <property type="entry name" value="Epimerase"/>
    <property type="match status" value="1"/>
</dbReference>
<dbReference type="OrthoDB" id="2735536at2759"/>
<dbReference type="InterPro" id="IPR036291">
    <property type="entry name" value="NAD(P)-bd_dom_sf"/>
</dbReference>
<dbReference type="SUPFAM" id="SSF51735">
    <property type="entry name" value="NAD(P)-binding Rossmann-fold domains"/>
    <property type="match status" value="1"/>
</dbReference>